<gene>
    <name evidence="2" type="ORF">ENR64_27250</name>
</gene>
<dbReference type="InterPro" id="IPR018958">
    <property type="entry name" value="Knr4/Smi1-like_dom"/>
</dbReference>
<accession>A0A7C3PJF3</accession>
<comment type="caution">
    <text evidence="2">The sequence shown here is derived from an EMBL/GenBank/DDBJ whole genome shotgun (WGS) entry which is preliminary data.</text>
</comment>
<dbReference type="InterPro" id="IPR037883">
    <property type="entry name" value="Knr4/Smi1-like_sf"/>
</dbReference>
<dbReference type="AlphaFoldDB" id="A0A7C3PJF3"/>
<proteinExistence type="predicted"/>
<protein>
    <submittedName>
        <fullName evidence="2">SMI1/KNR4 family protein</fullName>
    </submittedName>
</protein>
<dbReference type="EMBL" id="DSRU01000404">
    <property type="protein sequence ID" value="HFN01376.1"/>
    <property type="molecule type" value="Genomic_DNA"/>
</dbReference>
<name>A0A7C3PJF3_9CYAN</name>
<dbReference type="Gene3D" id="3.40.1580.10">
    <property type="entry name" value="SMI1/KNR4-like"/>
    <property type="match status" value="1"/>
</dbReference>
<dbReference type="SMART" id="SM00860">
    <property type="entry name" value="SMI1_KNR4"/>
    <property type="match status" value="1"/>
</dbReference>
<dbReference type="Pfam" id="PF09346">
    <property type="entry name" value="SMI1_KNR4"/>
    <property type="match status" value="1"/>
</dbReference>
<organism evidence="2">
    <name type="scientific">Oscillatoriales cyanobacterium SpSt-418</name>
    <dbReference type="NCBI Taxonomy" id="2282169"/>
    <lineage>
        <taxon>Bacteria</taxon>
        <taxon>Bacillati</taxon>
        <taxon>Cyanobacteriota</taxon>
        <taxon>Cyanophyceae</taxon>
        <taxon>Oscillatoriophycideae</taxon>
        <taxon>Oscillatoriales</taxon>
    </lineage>
</organism>
<feature type="domain" description="Knr4/Smi1-like" evidence="1">
    <location>
        <begin position="35"/>
        <end position="174"/>
    </location>
</feature>
<dbReference type="SUPFAM" id="SSF160631">
    <property type="entry name" value="SMI1/KNR4-like"/>
    <property type="match status" value="1"/>
</dbReference>
<reference evidence="2" key="1">
    <citation type="journal article" date="2020" name="mSystems">
        <title>Genome- and Community-Level Interaction Insights into Carbon Utilization and Element Cycling Functions of Hydrothermarchaeota in Hydrothermal Sediment.</title>
        <authorList>
            <person name="Zhou Z."/>
            <person name="Liu Y."/>
            <person name="Xu W."/>
            <person name="Pan J."/>
            <person name="Luo Z.H."/>
            <person name="Li M."/>
        </authorList>
    </citation>
    <scope>NUCLEOTIDE SEQUENCE [LARGE SCALE GENOMIC DNA]</scope>
    <source>
        <strain evidence="2">SpSt-418</strain>
    </source>
</reference>
<evidence type="ECO:0000259" key="1">
    <source>
        <dbReference type="SMART" id="SM00860"/>
    </source>
</evidence>
<evidence type="ECO:0000313" key="2">
    <source>
        <dbReference type="EMBL" id="HFN01376.1"/>
    </source>
</evidence>
<sequence length="204" mass="23033">MTWIIKAVLEACKLIETWQNLLGQLDVTEEDGASVCSLVELSRFESNCGVVLPEDYKTFCQVFGSGQFGDGMSISCISRYNEVTLEILKSVLEDGFDSELDYRLARGESLEIESIRELLDAALVFGGSGSTDVVLWDLRTYSSEDKSYDIYMSRIESFPGVCKVGRSFTEFVETFCLGVRPYDHFPDWTHPDPQALHRTFVRVC</sequence>